<feature type="non-terminal residue" evidence="1">
    <location>
        <position position="83"/>
    </location>
</feature>
<dbReference type="AlphaFoldDB" id="A0A699XMC5"/>
<feature type="non-terminal residue" evidence="1">
    <location>
        <position position="1"/>
    </location>
</feature>
<dbReference type="EMBL" id="BKCJ011859877">
    <property type="protein sequence ID" value="GFD58986.1"/>
    <property type="molecule type" value="Genomic_DNA"/>
</dbReference>
<evidence type="ECO:0000313" key="1">
    <source>
        <dbReference type="EMBL" id="GFD58986.1"/>
    </source>
</evidence>
<organism evidence="1">
    <name type="scientific">Tanacetum cinerariifolium</name>
    <name type="common">Dalmatian daisy</name>
    <name type="synonym">Chrysanthemum cinerariifolium</name>
    <dbReference type="NCBI Taxonomy" id="118510"/>
    <lineage>
        <taxon>Eukaryota</taxon>
        <taxon>Viridiplantae</taxon>
        <taxon>Streptophyta</taxon>
        <taxon>Embryophyta</taxon>
        <taxon>Tracheophyta</taxon>
        <taxon>Spermatophyta</taxon>
        <taxon>Magnoliopsida</taxon>
        <taxon>eudicotyledons</taxon>
        <taxon>Gunneridae</taxon>
        <taxon>Pentapetalae</taxon>
        <taxon>asterids</taxon>
        <taxon>campanulids</taxon>
        <taxon>Asterales</taxon>
        <taxon>Asteraceae</taxon>
        <taxon>Asteroideae</taxon>
        <taxon>Anthemideae</taxon>
        <taxon>Anthemidinae</taxon>
        <taxon>Tanacetum</taxon>
    </lineage>
</organism>
<name>A0A699XMC5_TANCI</name>
<accession>A0A699XMC5</accession>
<comment type="caution">
    <text evidence="1">The sequence shown here is derived from an EMBL/GenBank/DDBJ whole genome shotgun (WGS) entry which is preliminary data.</text>
</comment>
<gene>
    <name evidence="1" type="ORF">Tci_930955</name>
</gene>
<proteinExistence type="predicted"/>
<protein>
    <submittedName>
        <fullName evidence="1">Uncharacterized protein</fullName>
    </submittedName>
</protein>
<reference evidence="1" key="1">
    <citation type="journal article" date="2019" name="Sci. Rep.">
        <title>Draft genome of Tanacetum cinerariifolium, the natural source of mosquito coil.</title>
        <authorList>
            <person name="Yamashiro T."/>
            <person name="Shiraishi A."/>
            <person name="Satake H."/>
            <person name="Nakayama K."/>
        </authorList>
    </citation>
    <scope>NUCLEOTIDE SEQUENCE</scope>
</reference>
<sequence>GHFYHKFGHGRDGRVALRHHRDDAALAGFHFLNIAHHLLIRAVAGGNDYHRHILVDEGDGAVLHLGSGVALGVDIADFFELER</sequence>